<organism evidence="1 2">
    <name type="scientific">Porites lobata</name>
    <dbReference type="NCBI Taxonomy" id="104759"/>
    <lineage>
        <taxon>Eukaryota</taxon>
        <taxon>Metazoa</taxon>
        <taxon>Cnidaria</taxon>
        <taxon>Anthozoa</taxon>
        <taxon>Hexacorallia</taxon>
        <taxon>Scleractinia</taxon>
        <taxon>Fungiina</taxon>
        <taxon>Poritidae</taxon>
        <taxon>Porites</taxon>
    </lineage>
</organism>
<protein>
    <submittedName>
        <fullName evidence="1">Uncharacterized protein</fullName>
    </submittedName>
</protein>
<evidence type="ECO:0000313" key="2">
    <source>
        <dbReference type="Proteomes" id="UP001159405"/>
    </source>
</evidence>
<accession>A0ABN8RLY6</accession>
<name>A0ABN8RLY6_9CNID</name>
<gene>
    <name evidence="1" type="ORF">PLOB_00020322</name>
</gene>
<dbReference type="Proteomes" id="UP001159405">
    <property type="component" value="Unassembled WGS sequence"/>
</dbReference>
<evidence type="ECO:0000313" key="1">
    <source>
        <dbReference type="EMBL" id="CAH3178357.1"/>
    </source>
</evidence>
<proteinExistence type="predicted"/>
<keyword evidence="2" id="KW-1185">Reference proteome</keyword>
<reference evidence="1 2" key="1">
    <citation type="submission" date="2022-05" db="EMBL/GenBank/DDBJ databases">
        <authorList>
            <consortium name="Genoscope - CEA"/>
            <person name="William W."/>
        </authorList>
    </citation>
    <scope>NUCLEOTIDE SEQUENCE [LARGE SCALE GENOMIC DNA]</scope>
</reference>
<sequence>MAAKAKVLLRSFVQDGMERVFFGGGNVFSTSLKRPADPGKTEKGCEFLTLLPLNDGVMHVATQRPPYFFNFFFQNIPHHGTFY</sequence>
<comment type="caution">
    <text evidence="1">The sequence shown here is derived from an EMBL/GenBank/DDBJ whole genome shotgun (WGS) entry which is preliminary data.</text>
</comment>
<dbReference type="EMBL" id="CALNXK010000238">
    <property type="protein sequence ID" value="CAH3178357.1"/>
    <property type="molecule type" value="Genomic_DNA"/>
</dbReference>